<sequence>KQHLCRVMQKEKEEPADRLLPAANTKWVCSDIGVTPCISLKHFNKSKNYCIQVAIVPKVVYHSRDFVYNSQTTQEHHILKREPFTALTIATLLTLGGAGAATGITSLVNQHKEFRSLRIAVDEDLSRIEKSIDALEKSVRSLSEVALQNKRGLDLLFLQQGGLCVALKEECCVYADHTGIVRDTMPELRKGLEKRRKEREAQQSWYESWFNHSPWLTTLLSTIAGPLLLLILGLTFGP</sequence>
<feature type="non-terminal residue" evidence="2">
    <location>
        <position position="238"/>
    </location>
</feature>
<dbReference type="InterPro" id="IPR018154">
    <property type="entry name" value="TLV/ENV_coat_polyprotein"/>
</dbReference>
<evidence type="ECO:0000313" key="3">
    <source>
        <dbReference type="Proteomes" id="UP000542689"/>
    </source>
</evidence>
<keyword evidence="1" id="KW-1133">Transmembrane helix</keyword>
<feature type="transmembrane region" description="Helical" evidence="1">
    <location>
        <begin position="215"/>
        <end position="236"/>
    </location>
</feature>
<organism evidence="2 3">
    <name type="scientific">Ifrita kowaldi</name>
    <name type="common">blue-capped ifrita</name>
    <dbReference type="NCBI Taxonomy" id="461245"/>
    <lineage>
        <taxon>Eukaryota</taxon>
        <taxon>Metazoa</taxon>
        <taxon>Chordata</taxon>
        <taxon>Craniata</taxon>
        <taxon>Vertebrata</taxon>
        <taxon>Euteleostomi</taxon>
        <taxon>Archelosauria</taxon>
        <taxon>Archosauria</taxon>
        <taxon>Dinosauria</taxon>
        <taxon>Saurischia</taxon>
        <taxon>Theropoda</taxon>
        <taxon>Coelurosauria</taxon>
        <taxon>Aves</taxon>
        <taxon>Neognathae</taxon>
        <taxon>Neoaves</taxon>
        <taxon>Telluraves</taxon>
        <taxon>Australaves</taxon>
        <taxon>Passeriformes</taxon>
        <taxon>Corvoidea</taxon>
        <taxon>Cinclosomatidae</taxon>
        <taxon>Ifrita</taxon>
    </lineage>
</organism>
<dbReference type="PANTHER" id="PTHR10424">
    <property type="entry name" value="VIRAL ENVELOPE PROTEIN"/>
    <property type="match status" value="1"/>
</dbReference>
<accession>A0A7K6P389</accession>
<keyword evidence="3" id="KW-1185">Reference proteome</keyword>
<comment type="caution">
    <text evidence="2">The sequence shown here is derived from an EMBL/GenBank/DDBJ whole genome shotgun (WGS) entry which is preliminary data.</text>
</comment>
<dbReference type="EMBL" id="VZRS01000310">
    <property type="protein sequence ID" value="NWW55762.1"/>
    <property type="molecule type" value="Genomic_DNA"/>
</dbReference>
<reference evidence="2 3" key="1">
    <citation type="submission" date="2019-09" db="EMBL/GenBank/DDBJ databases">
        <title>Bird 10,000 Genomes (B10K) Project - Family phase.</title>
        <authorList>
            <person name="Zhang G."/>
        </authorList>
    </citation>
    <scope>NUCLEOTIDE SEQUENCE [LARGE SCALE GENOMIC DNA]</scope>
    <source>
        <strain evidence="2">B10K-DU-029-41</strain>
        <tissue evidence="2">Liver</tissue>
    </source>
</reference>
<dbReference type="SUPFAM" id="SSF58069">
    <property type="entry name" value="Virus ectodomain"/>
    <property type="match status" value="1"/>
</dbReference>
<protein>
    <submittedName>
        <fullName evidence="2">ENV1 protein</fullName>
    </submittedName>
</protein>
<dbReference type="AlphaFoldDB" id="A0A7K6P389"/>
<evidence type="ECO:0000313" key="2">
    <source>
        <dbReference type="EMBL" id="NWW55762.1"/>
    </source>
</evidence>
<feature type="transmembrane region" description="Helical" evidence="1">
    <location>
        <begin position="84"/>
        <end position="108"/>
    </location>
</feature>
<proteinExistence type="predicted"/>
<dbReference type="Pfam" id="PF00429">
    <property type="entry name" value="TLV_coat"/>
    <property type="match status" value="1"/>
</dbReference>
<dbReference type="Proteomes" id="UP000542689">
    <property type="component" value="Unassembled WGS sequence"/>
</dbReference>
<dbReference type="CDD" id="cd09851">
    <property type="entry name" value="HTLV-1-like_HR1-HR2"/>
    <property type="match status" value="1"/>
</dbReference>
<name>A0A7K6P389_9CORV</name>
<gene>
    <name evidence="2" type="primary">Env1_0</name>
    <name evidence="2" type="ORF">IFRKOW_R15053</name>
</gene>
<feature type="non-terminal residue" evidence="2">
    <location>
        <position position="1"/>
    </location>
</feature>
<keyword evidence="1" id="KW-0812">Transmembrane</keyword>
<dbReference type="PANTHER" id="PTHR10424:SF82">
    <property type="entry name" value="ENVELOPE GLYCOPROTEIN-RELATED"/>
    <property type="match status" value="1"/>
</dbReference>
<dbReference type="Gene3D" id="1.10.287.210">
    <property type="match status" value="1"/>
</dbReference>
<evidence type="ECO:0000256" key="1">
    <source>
        <dbReference type="SAM" id="Phobius"/>
    </source>
</evidence>
<keyword evidence="1" id="KW-0472">Membrane</keyword>